<dbReference type="AlphaFoldDB" id="A0A9J7LH36"/>
<dbReference type="GeneID" id="118420146"/>
<dbReference type="PANTHER" id="PTHR47027">
    <property type="entry name" value="REVERSE TRANSCRIPTASE DOMAIN-CONTAINING PROTEIN"/>
    <property type="match status" value="1"/>
</dbReference>
<organism evidence="1 2">
    <name type="scientific">Branchiostoma floridae</name>
    <name type="common">Florida lancelet</name>
    <name type="synonym">Amphioxus</name>
    <dbReference type="NCBI Taxonomy" id="7739"/>
    <lineage>
        <taxon>Eukaryota</taxon>
        <taxon>Metazoa</taxon>
        <taxon>Chordata</taxon>
        <taxon>Cephalochordata</taxon>
        <taxon>Leptocardii</taxon>
        <taxon>Amphioxiformes</taxon>
        <taxon>Branchiostomatidae</taxon>
        <taxon>Branchiostoma</taxon>
    </lineage>
</organism>
<sequence>MHAPSRMQTLIRKTYLFVLAMNSLDKGIPISVAPVKYADDLTNTELLMGSLPGQMQLAINEVDSWAKSYSMAANVKKTKDMVVSCRKEAVNPPPLTLNGENVERVRRFKLLGVIVSDDLSWGPHIEYMLSKVSPRIHYLRLSKRAGLPADVLLQIYKTFIRPVLEYGSPVWGGLPRGLAEELEKVQSPVAGSSVYPTNSYLPWSPGDGMRLYVN</sequence>
<evidence type="ECO:0000313" key="1">
    <source>
        <dbReference type="Proteomes" id="UP000001554"/>
    </source>
</evidence>
<evidence type="ECO:0000313" key="2">
    <source>
        <dbReference type="RefSeq" id="XP_035682747.1"/>
    </source>
</evidence>
<proteinExistence type="predicted"/>
<accession>A0A9J7LH36</accession>
<gene>
    <name evidence="2" type="primary">LOC118420146</name>
</gene>
<dbReference type="OMA" id="TWDINLG"/>
<dbReference type="KEGG" id="bfo:118420146"/>
<protein>
    <submittedName>
        <fullName evidence="2">Uncharacterized protein LOC118420146</fullName>
    </submittedName>
</protein>
<dbReference type="Proteomes" id="UP000001554">
    <property type="component" value="Chromosome 7"/>
</dbReference>
<dbReference type="RefSeq" id="XP_035682747.1">
    <property type="nucleotide sequence ID" value="XM_035826854.1"/>
</dbReference>
<reference evidence="2" key="2">
    <citation type="submission" date="2025-08" db="UniProtKB">
        <authorList>
            <consortium name="RefSeq"/>
        </authorList>
    </citation>
    <scope>IDENTIFICATION</scope>
    <source>
        <strain evidence="2">S238N-H82</strain>
        <tissue evidence="2">Testes</tissue>
    </source>
</reference>
<keyword evidence="1" id="KW-1185">Reference proteome</keyword>
<dbReference type="PANTHER" id="PTHR47027:SF20">
    <property type="entry name" value="REVERSE TRANSCRIPTASE-LIKE PROTEIN WITH RNA-DIRECTED DNA POLYMERASE DOMAIN"/>
    <property type="match status" value="1"/>
</dbReference>
<reference evidence="1" key="1">
    <citation type="journal article" date="2020" name="Nat. Ecol. Evol.">
        <title>Deeply conserved synteny resolves early events in vertebrate evolution.</title>
        <authorList>
            <person name="Simakov O."/>
            <person name="Marletaz F."/>
            <person name="Yue J.X."/>
            <person name="O'Connell B."/>
            <person name="Jenkins J."/>
            <person name="Brandt A."/>
            <person name="Calef R."/>
            <person name="Tung C.H."/>
            <person name="Huang T.K."/>
            <person name="Schmutz J."/>
            <person name="Satoh N."/>
            <person name="Yu J.K."/>
            <person name="Putnam N.H."/>
            <person name="Green R.E."/>
            <person name="Rokhsar D.S."/>
        </authorList>
    </citation>
    <scope>NUCLEOTIDE SEQUENCE [LARGE SCALE GENOMIC DNA]</scope>
    <source>
        <strain evidence="1">S238N-H82</strain>
    </source>
</reference>
<name>A0A9J7LH36_BRAFL</name>